<evidence type="ECO:0000313" key="5">
    <source>
        <dbReference type="Proteomes" id="UP000283090"/>
    </source>
</evidence>
<dbReference type="PANTHER" id="PTHR11567:SF195">
    <property type="entry name" value="ACID PHOSPHATASE, PUTATIVE (AFU_ORTHOLOGUE AFUA_3G14570)-RELATED"/>
    <property type="match status" value="1"/>
</dbReference>
<dbReference type="InterPro" id="IPR000560">
    <property type="entry name" value="His_Pase_clade-2"/>
</dbReference>
<gene>
    <name evidence="4" type="ORF">DFL_009577</name>
</gene>
<feature type="signal peptide" evidence="2">
    <location>
        <begin position="1"/>
        <end position="23"/>
    </location>
</feature>
<feature type="domain" description="Swiss Army Knife RNA repair protein HAD" evidence="3">
    <location>
        <begin position="534"/>
        <end position="745"/>
    </location>
</feature>
<name>A0A436ZS30_ARTFL</name>
<dbReference type="Pfam" id="PF00328">
    <property type="entry name" value="His_Phos_2"/>
    <property type="match status" value="1"/>
</dbReference>
<reference evidence="4 5" key="1">
    <citation type="submission" date="2019-01" db="EMBL/GenBank/DDBJ databases">
        <title>Intercellular communication is required for trap formation in the nematode-trapping fungus Duddingtonia flagrans.</title>
        <authorList>
            <person name="Youssar L."/>
            <person name="Wernet V."/>
            <person name="Hensel N."/>
            <person name="Hildebrandt H.-G."/>
            <person name="Fischer R."/>
        </authorList>
    </citation>
    <scope>NUCLEOTIDE SEQUENCE [LARGE SCALE GENOMIC DNA]</scope>
    <source>
        <strain evidence="4 5">CBS H-5679</strain>
    </source>
</reference>
<dbReference type="GeneID" id="93591888"/>
<dbReference type="PANTHER" id="PTHR11567">
    <property type="entry name" value="ACID PHOSPHATASE-RELATED"/>
    <property type="match status" value="1"/>
</dbReference>
<feature type="chain" id="PRO_5019275728" description="Swiss Army Knife RNA repair protein HAD domain-containing protein" evidence="2">
    <location>
        <begin position="24"/>
        <end position="931"/>
    </location>
</feature>
<dbReference type="OrthoDB" id="10262962at2759"/>
<evidence type="ECO:0000259" key="3">
    <source>
        <dbReference type="Pfam" id="PF10307"/>
    </source>
</evidence>
<evidence type="ECO:0000256" key="2">
    <source>
        <dbReference type="SAM" id="SignalP"/>
    </source>
</evidence>
<dbReference type="InterPro" id="IPR029033">
    <property type="entry name" value="His_PPase_superfam"/>
</dbReference>
<dbReference type="AlphaFoldDB" id="A0A436ZS30"/>
<sequence>MSRFSDLLFPIAFVFMATAGAEASWGKWYPPAANWVNNLTSILGDGGVHGFIFNGSTLPDGVDPGRYNWCNMPHVHPKTYIIPPATFELVYVEVIQRHHKRTPYQDNTFPVETYPWDCSDQGLYTYGEPLGIEINSSARVYWKVEDNPVNPFIAPGFRGNCQFPQITRGGLDDSWQHGRDLYEVYGTMLKFLPSKYDPTIIYRVTSNQITSQVAGMLIGGMFGLTNSDHIPLSIQPESVDSLQPSYSCPKASKLYQEYGVGSMDPKWRLHLDKTREFLRTLDLISGVPAGNDGFHRSFDHYYDNLSARLCHQKPLPCSVKNSSQCVTQHQADTVFRLGQYEYSYVYRDSPQSLEAAAGSFGIWIAELAHNIRNSILRKSSVKYRHNIAHDGSISRLLSVLQLDIMVWPGMGSEVVFEIYKDKNKGALYYLDRLNIFFSNHRSAKSIDDMRVRTPRFTRISGHNLLWFRTIPTLCIYEHLTARRAIIRAMSSSGSSEDATTVLAWSIAVPPKPLPAIDSIKRICIIDFDNTLYRSPVPSNIWDGPSIGILRDKDRLLGGGWWQTPSILDATIDQHGADPDVNSKSDRGRRYPDRWNRPIVDIARKINQNPHTLNVLLTGRNRKLFSKTVLRILENVDFKFDLVVLKQDHPQLGHEFTTTMEFKKSFISMLLNHYRETERISIYEDRPGHSRQFRDFGDEFNQGFVRNPLVQPRVRFDVVQVQPAHRDLDPLEEIKQVKFMLQRHNRLAQTMDASLRPPPAKLFKRVCHTSYMLQPETTHTLLLKFRLKPRLNPREVDFFGRYIPIRMGKCEPLEIESLGGMGAQVQFETVSFGSYSDYIWAVRVRPVGSGATVSTMNTIPTIILAKGIDVAESFLQRIENWEDVRPGDPRYLRFFATVGEQLRLQISAPKTTSQSVGVELPRRRMFPDKPLE</sequence>
<dbReference type="Proteomes" id="UP000283090">
    <property type="component" value="Unassembled WGS sequence"/>
</dbReference>
<keyword evidence="5" id="KW-1185">Reference proteome</keyword>
<proteinExistence type="inferred from homology"/>
<evidence type="ECO:0000256" key="1">
    <source>
        <dbReference type="ARBA" id="ARBA00005375"/>
    </source>
</evidence>
<protein>
    <recommendedName>
        <fullName evidence="3">Swiss Army Knife RNA repair protein HAD domain-containing protein</fullName>
    </recommendedName>
</protein>
<dbReference type="InterPro" id="IPR018812">
    <property type="entry name" value="SAK_HAD"/>
</dbReference>
<dbReference type="InterPro" id="IPR050645">
    <property type="entry name" value="Histidine_acid_phosphatase"/>
</dbReference>
<dbReference type="RefSeq" id="XP_067487271.1">
    <property type="nucleotide sequence ID" value="XM_067639485.1"/>
</dbReference>
<accession>A0A436ZS30</accession>
<evidence type="ECO:0000313" key="4">
    <source>
        <dbReference type="EMBL" id="RVD81727.1"/>
    </source>
</evidence>
<comment type="caution">
    <text evidence="4">The sequence shown here is derived from an EMBL/GenBank/DDBJ whole genome shotgun (WGS) entry which is preliminary data.</text>
</comment>
<organism evidence="4 5">
    <name type="scientific">Arthrobotrys flagrans</name>
    <name type="common">Nematode-trapping fungus</name>
    <name type="synonym">Trichothecium flagrans</name>
    <dbReference type="NCBI Taxonomy" id="97331"/>
    <lineage>
        <taxon>Eukaryota</taxon>
        <taxon>Fungi</taxon>
        <taxon>Dikarya</taxon>
        <taxon>Ascomycota</taxon>
        <taxon>Pezizomycotina</taxon>
        <taxon>Orbiliomycetes</taxon>
        <taxon>Orbiliales</taxon>
        <taxon>Orbiliaceae</taxon>
        <taxon>Arthrobotrys</taxon>
    </lineage>
</organism>
<keyword evidence="2" id="KW-0732">Signal</keyword>
<dbReference type="Gene3D" id="3.40.50.1240">
    <property type="entry name" value="Phosphoglycerate mutase-like"/>
    <property type="match status" value="1"/>
</dbReference>
<dbReference type="GO" id="GO:0016791">
    <property type="term" value="F:phosphatase activity"/>
    <property type="evidence" value="ECO:0007669"/>
    <property type="project" value="TreeGrafter"/>
</dbReference>
<comment type="similarity">
    <text evidence="1">Belongs to the histidine acid phosphatase family.</text>
</comment>
<dbReference type="SUPFAM" id="SSF53254">
    <property type="entry name" value="Phosphoglycerate mutase-like"/>
    <property type="match status" value="1"/>
</dbReference>
<dbReference type="Pfam" id="PF10307">
    <property type="entry name" value="HAD_SAK_1"/>
    <property type="match status" value="1"/>
</dbReference>
<dbReference type="VEuPathDB" id="FungiDB:DFL_009577"/>
<dbReference type="EMBL" id="SAEB01000012">
    <property type="protein sequence ID" value="RVD81727.1"/>
    <property type="molecule type" value="Genomic_DNA"/>
</dbReference>